<dbReference type="Pfam" id="PF25053">
    <property type="entry name" value="DUF7791"/>
    <property type="match status" value="1"/>
</dbReference>
<evidence type="ECO:0008006" key="6">
    <source>
        <dbReference type="Google" id="ProtNLM"/>
    </source>
</evidence>
<evidence type="ECO:0000259" key="3">
    <source>
        <dbReference type="Pfam" id="PF25053"/>
    </source>
</evidence>
<comment type="caution">
    <text evidence="4">The sequence shown here is derived from an EMBL/GenBank/DDBJ whole genome shotgun (WGS) entry which is preliminary data.</text>
</comment>
<keyword evidence="5" id="KW-1185">Reference proteome</keyword>
<accession>A0ABR4BUJ1</accession>
<protein>
    <recommendedName>
        <fullName evidence="6">NACHT domain-containing protein</fullName>
    </recommendedName>
</protein>
<dbReference type="InterPro" id="IPR056693">
    <property type="entry name" value="DUF7791"/>
</dbReference>
<evidence type="ECO:0000313" key="4">
    <source>
        <dbReference type="EMBL" id="KAL2060353.1"/>
    </source>
</evidence>
<feature type="domain" description="Nephrocystin 3-like N-terminal" evidence="2">
    <location>
        <begin position="264"/>
        <end position="431"/>
    </location>
</feature>
<dbReference type="PANTHER" id="PTHR10039">
    <property type="entry name" value="AMELOGENIN"/>
    <property type="match status" value="1"/>
</dbReference>
<sequence>MEGLAAFGIVVNVIQLVDFTSKLVAGGHEIYKSADGQLVEHSEIQKITVRLSTASKKVADDLSSLKSKRSLTSSEQELVQLGHECVEIATELHDALEKLKVGGKVGKRQSFRQALLTVWHKDKIEGLEKRLDRFRQQLVTEILDMLRVEAREANEKQASVLNKVDQVEHSTRTLGNNLLQHIDDSKRWKDDLIEAFHKAPPSIYNGYEAVEYQEKLQEQFRSTLLNRLRFSGIREREERIAEAEEQTFEWIYCDPEISSKPWTSFIAWLGDPDSALYWITGKAGAGKSTLMKYLHRDRRTLHFLEKWVQGSNLVTAAFFFWNSGTSMQMSMIGLLQSLLYQLLTPLRSSAVKAFPQRWEEFNLFGEDMSPWSWEELSRALKLLVSQIHANDKFFIMIDGLDEFDGIHAELIDLIVDLAKSTKNLKVCAASRPWASFEDAFKGRPSLMIQDLTAPDIQLYVYTHFRENIGFNELEERDPEYAKKLLNEVAAKSDGVFLWVHLVVRSLLSGLTNGDRLSDLQSRLDALPQDLKVLFRKILDHLEPMYLEDASKLFQLVRAAISPPSLLSLSLAEEDDPNIVFRAETKPRTNRELLSISKHMRRRLNSRCKGLLEVPTRTRDQDLIKFEEREIDEPAYANFHDPGRSMARMQVQYLHRTVKDFLESPDIWAWVIEWGPKDFQPGTSLARSSLLELKGMDPNLLTVDRFSDVVLLCIGYAADHFGMAGEYQARYLDELDNTAITLSLRPSIDGYNYLQNFGDRQEDVPRHWSSSIMREGITETTFFYLVAMFNFHHYLESKLTPDYIQSQSLDLTPLLVAAVSDYELMGRSLVERYCDQAVPHMATVRVLLTQGANPNLFYHGRRTPREIARNKEGREWEQIRELFTQYDADFKQKRDFDASIKQKDGKKLSRLGKAVKKYLTNYI</sequence>
<evidence type="ECO:0000259" key="2">
    <source>
        <dbReference type="Pfam" id="PF24883"/>
    </source>
</evidence>
<feature type="domain" description="DUF7791" evidence="3">
    <location>
        <begin position="541"/>
        <end position="697"/>
    </location>
</feature>
<dbReference type="SUPFAM" id="SSF52540">
    <property type="entry name" value="P-loop containing nucleoside triphosphate hydrolases"/>
    <property type="match status" value="1"/>
</dbReference>
<dbReference type="Gene3D" id="3.40.50.300">
    <property type="entry name" value="P-loop containing nucleotide triphosphate hydrolases"/>
    <property type="match status" value="1"/>
</dbReference>
<organism evidence="4 5">
    <name type="scientific">Oculimacula yallundae</name>
    <dbReference type="NCBI Taxonomy" id="86028"/>
    <lineage>
        <taxon>Eukaryota</taxon>
        <taxon>Fungi</taxon>
        <taxon>Dikarya</taxon>
        <taxon>Ascomycota</taxon>
        <taxon>Pezizomycotina</taxon>
        <taxon>Leotiomycetes</taxon>
        <taxon>Helotiales</taxon>
        <taxon>Ploettnerulaceae</taxon>
        <taxon>Oculimacula</taxon>
    </lineage>
</organism>
<dbReference type="Proteomes" id="UP001595075">
    <property type="component" value="Unassembled WGS sequence"/>
</dbReference>
<dbReference type="PANTHER" id="PTHR10039:SF5">
    <property type="entry name" value="NACHT DOMAIN-CONTAINING PROTEIN"/>
    <property type="match status" value="1"/>
</dbReference>
<dbReference type="EMBL" id="JAZHXI010000023">
    <property type="protein sequence ID" value="KAL2060353.1"/>
    <property type="molecule type" value="Genomic_DNA"/>
</dbReference>
<evidence type="ECO:0000313" key="5">
    <source>
        <dbReference type="Proteomes" id="UP001595075"/>
    </source>
</evidence>
<name>A0ABR4BUJ1_9HELO</name>
<dbReference type="Pfam" id="PF24883">
    <property type="entry name" value="NPHP3_N"/>
    <property type="match status" value="1"/>
</dbReference>
<proteinExistence type="predicted"/>
<evidence type="ECO:0000256" key="1">
    <source>
        <dbReference type="ARBA" id="ARBA00022737"/>
    </source>
</evidence>
<keyword evidence="1" id="KW-0677">Repeat</keyword>
<dbReference type="InterPro" id="IPR056884">
    <property type="entry name" value="NPHP3-like_N"/>
</dbReference>
<reference evidence="4 5" key="1">
    <citation type="journal article" date="2024" name="Commun. Biol.">
        <title>Comparative genomic analysis of thermophilic fungi reveals convergent evolutionary adaptations and gene losses.</title>
        <authorList>
            <person name="Steindorff A.S."/>
            <person name="Aguilar-Pontes M.V."/>
            <person name="Robinson A.J."/>
            <person name="Andreopoulos B."/>
            <person name="LaButti K."/>
            <person name="Kuo A."/>
            <person name="Mondo S."/>
            <person name="Riley R."/>
            <person name="Otillar R."/>
            <person name="Haridas S."/>
            <person name="Lipzen A."/>
            <person name="Grimwood J."/>
            <person name="Schmutz J."/>
            <person name="Clum A."/>
            <person name="Reid I.D."/>
            <person name="Moisan M.C."/>
            <person name="Butler G."/>
            <person name="Nguyen T.T.M."/>
            <person name="Dewar K."/>
            <person name="Conant G."/>
            <person name="Drula E."/>
            <person name="Henrissat B."/>
            <person name="Hansel C."/>
            <person name="Singer S."/>
            <person name="Hutchinson M.I."/>
            <person name="de Vries R.P."/>
            <person name="Natvig D.O."/>
            <person name="Powell A.J."/>
            <person name="Tsang A."/>
            <person name="Grigoriev I.V."/>
        </authorList>
    </citation>
    <scope>NUCLEOTIDE SEQUENCE [LARGE SCALE GENOMIC DNA]</scope>
    <source>
        <strain evidence="4 5">CBS 494.80</strain>
    </source>
</reference>
<dbReference type="InterPro" id="IPR027417">
    <property type="entry name" value="P-loop_NTPase"/>
</dbReference>
<gene>
    <name evidence="4" type="ORF">VTL71DRAFT_9748</name>
</gene>